<reference evidence="1" key="1">
    <citation type="submission" date="2023-08" db="EMBL/GenBank/DDBJ databases">
        <title>Reference Genome Resource for the Citrus Pathogen Phytophthora citrophthora.</title>
        <authorList>
            <person name="Moller H."/>
            <person name="Coetzee B."/>
            <person name="Rose L.J."/>
            <person name="Van Niekerk J.M."/>
        </authorList>
    </citation>
    <scope>NUCLEOTIDE SEQUENCE</scope>
    <source>
        <strain evidence="1">STE-U-9442</strain>
    </source>
</reference>
<proteinExistence type="predicted"/>
<organism evidence="1 2">
    <name type="scientific">Phytophthora citrophthora</name>
    <dbReference type="NCBI Taxonomy" id="4793"/>
    <lineage>
        <taxon>Eukaryota</taxon>
        <taxon>Sar</taxon>
        <taxon>Stramenopiles</taxon>
        <taxon>Oomycota</taxon>
        <taxon>Peronosporomycetes</taxon>
        <taxon>Peronosporales</taxon>
        <taxon>Peronosporaceae</taxon>
        <taxon>Phytophthora</taxon>
    </lineage>
</organism>
<dbReference type="SUPFAM" id="SSF55486">
    <property type="entry name" value="Metalloproteases ('zincins'), catalytic domain"/>
    <property type="match status" value="1"/>
</dbReference>
<protein>
    <recommendedName>
        <fullName evidence="3">Neutral zinc metallopeptidase</fullName>
    </recommendedName>
</protein>
<keyword evidence="2" id="KW-1185">Reference proteome</keyword>
<gene>
    <name evidence="1" type="ORF">P3T76_005377</name>
</gene>
<dbReference type="Proteomes" id="UP001259832">
    <property type="component" value="Unassembled WGS sequence"/>
</dbReference>
<accession>A0AAD9GTR5</accession>
<evidence type="ECO:0008006" key="3">
    <source>
        <dbReference type="Google" id="ProtNLM"/>
    </source>
</evidence>
<evidence type="ECO:0000313" key="1">
    <source>
        <dbReference type="EMBL" id="KAK1943981.1"/>
    </source>
</evidence>
<comment type="caution">
    <text evidence="1">The sequence shown here is derived from an EMBL/GenBank/DDBJ whole genome shotgun (WGS) entry which is preliminary data.</text>
</comment>
<dbReference type="AlphaFoldDB" id="A0AAD9GTR5"/>
<evidence type="ECO:0000313" key="2">
    <source>
        <dbReference type="Proteomes" id="UP001259832"/>
    </source>
</evidence>
<sequence length="72" mass="8160">MMASLDSDELEIVSHEIGHGFGLPDFYETTDKPADDFLTCIMVAGAQWPSRQRMDGCYAVYWRISSLAIPFR</sequence>
<name>A0AAD9GTR5_9STRA</name>
<dbReference type="EMBL" id="JASMQC010000007">
    <property type="protein sequence ID" value="KAK1943981.1"/>
    <property type="molecule type" value="Genomic_DNA"/>
</dbReference>